<evidence type="ECO:0000313" key="1">
    <source>
        <dbReference type="EMBL" id="MDA7027122.1"/>
    </source>
</evidence>
<sequence>MERKLILTTEEFVMKFGTNAQKARVKRDGKLGSRTRESIIKTAEQEYVIEIIKQGRSNIYECTKRDEKVMKKDGRVRSGREQVEHRIPMDIIVATHLEYDMTKQASMS</sequence>
<gene>
    <name evidence="1" type="ORF">PJ311_10930</name>
</gene>
<evidence type="ECO:0000313" key="2">
    <source>
        <dbReference type="Proteomes" id="UP001211894"/>
    </source>
</evidence>
<proteinExistence type="predicted"/>
<dbReference type="RefSeq" id="WP_271340982.1">
    <property type="nucleotide sequence ID" value="NZ_JAQKAB010000007.1"/>
</dbReference>
<accession>A0ABT4X499</accession>
<keyword evidence="2" id="KW-1185">Reference proteome</keyword>
<dbReference type="Proteomes" id="UP001211894">
    <property type="component" value="Unassembled WGS sequence"/>
</dbReference>
<organism evidence="1 2">
    <name type="scientific">Bacillus changyiensis</name>
    <dbReference type="NCBI Taxonomy" id="3004103"/>
    <lineage>
        <taxon>Bacteria</taxon>
        <taxon>Bacillati</taxon>
        <taxon>Bacillota</taxon>
        <taxon>Bacilli</taxon>
        <taxon>Bacillales</taxon>
        <taxon>Bacillaceae</taxon>
        <taxon>Bacillus</taxon>
    </lineage>
</organism>
<comment type="caution">
    <text evidence="1">The sequence shown here is derived from an EMBL/GenBank/DDBJ whole genome shotgun (WGS) entry which is preliminary data.</text>
</comment>
<protein>
    <submittedName>
        <fullName evidence="1">Uncharacterized protein</fullName>
    </submittedName>
</protein>
<name>A0ABT4X499_9BACI</name>
<reference evidence="1 2" key="1">
    <citation type="submission" date="2023-01" db="EMBL/GenBank/DDBJ databases">
        <title>Bacillus changyiensis sp. nov., isolated from a coastal deposit.</title>
        <authorList>
            <person name="Xiao G."/>
            <person name="Lai Q."/>
            <person name="Hu Z."/>
            <person name="Shao Z."/>
        </authorList>
    </citation>
    <scope>NUCLEOTIDE SEQUENCE [LARGE SCALE GENOMIC DNA]</scope>
    <source>
        <strain evidence="1 2">CLL-7-23</strain>
    </source>
</reference>
<dbReference type="EMBL" id="JAQKAB010000007">
    <property type="protein sequence ID" value="MDA7027122.1"/>
    <property type="molecule type" value="Genomic_DNA"/>
</dbReference>